<evidence type="ECO:0000256" key="10">
    <source>
        <dbReference type="RuleBase" id="RU361242"/>
    </source>
</evidence>
<keyword evidence="8" id="KW-0472">Membrane</keyword>
<dbReference type="PANTHER" id="PTHR11675">
    <property type="entry name" value="N-ACETYLGALACTOSAMINYLTRANSFERASE"/>
    <property type="match status" value="1"/>
</dbReference>
<evidence type="ECO:0000256" key="4">
    <source>
        <dbReference type="ARBA" id="ARBA00022734"/>
    </source>
</evidence>
<dbReference type="EMBL" id="JAZGQO010000021">
    <property type="protein sequence ID" value="KAK6165741.1"/>
    <property type="molecule type" value="Genomic_DNA"/>
</dbReference>
<dbReference type="InterPro" id="IPR000772">
    <property type="entry name" value="Ricin_B_lectin"/>
</dbReference>
<evidence type="ECO:0000259" key="12">
    <source>
        <dbReference type="Pfam" id="PF00535"/>
    </source>
</evidence>
<evidence type="ECO:0000256" key="2">
    <source>
        <dbReference type="ARBA" id="ARBA00005680"/>
    </source>
</evidence>
<dbReference type="InterPro" id="IPR045885">
    <property type="entry name" value="GalNAc-T"/>
</dbReference>
<keyword evidence="6" id="KW-1133">Transmembrane helix</keyword>
<keyword evidence="7 10" id="KW-0333">Golgi apparatus</keyword>
<comment type="pathway">
    <text evidence="10">Protein modification; protein glycosylation.</text>
</comment>
<feature type="region of interest" description="Disordered" evidence="11">
    <location>
        <begin position="490"/>
        <end position="514"/>
    </location>
</feature>
<evidence type="ECO:0000256" key="3">
    <source>
        <dbReference type="ARBA" id="ARBA00022692"/>
    </source>
</evidence>
<evidence type="ECO:0000256" key="8">
    <source>
        <dbReference type="ARBA" id="ARBA00023136"/>
    </source>
</evidence>
<comment type="cofactor">
    <cofactor evidence="10">
        <name>Mn(2+)</name>
        <dbReference type="ChEBI" id="CHEBI:29035"/>
    </cofactor>
</comment>
<comment type="similarity">
    <text evidence="2 10">Belongs to the glycosyltransferase 2 family. GalNAc-T subfamily.</text>
</comment>
<comment type="caution">
    <text evidence="14">The sequence shown here is derived from an EMBL/GenBank/DDBJ whole genome shotgun (WGS) entry which is preliminary data.</text>
</comment>
<dbReference type="InterPro" id="IPR001173">
    <property type="entry name" value="Glyco_trans_2-like"/>
</dbReference>
<dbReference type="GO" id="GO:0000139">
    <property type="term" value="C:Golgi membrane"/>
    <property type="evidence" value="ECO:0007669"/>
    <property type="project" value="UniProtKB-SubCell"/>
</dbReference>
<evidence type="ECO:0000259" key="13">
    <source>
        <dbReference type="Pfam" id="PF00652"/>
    </source>
</evidence>
<dbReference type="EC" id="2.4.1.-" evidence="10"/>
<comment type="subcellular location">
    <subcellularLocation>
        <location evidence="1 10">Golgi apparatus membrane</location>
        <topology evidence="1 10">Single-pass type II membrane protein</topology>
    </subcellularLocation>
</comment>
<dbReference type="Pfam" id="PF00535">
    <property type="entry name" value="Glycos_transf_2"/>
    <property type="match status" value="1"/>
</dbReference>
<dbReference type="GO" id="GO:0030246">
    <property type="term" value="F:carbohydrate binding"/>
    <property type="evidence" value="ECO:0007669"/>
    <property type="project" value="UniProtKB-KW"/>
</dbReference>
<evidence type="ECO:0000256" key="9">
    <source>
        <dbReference type="ARBA" id="ARBA00023157"/>
    </source>
</evidence>
<evidence type="ECO:0000313" key="15">
    <source>
        <dbReference type="Proteomes" id="UP001347796"/>
    </source>
</evidence>
<proteinExistence type="inferred from homology"/>
<dbReference type="Gene3D" id="2.80.10.50">
    <property type="match status" value="1"/>
</dbReference>
<keyword evidence="10" id="KW-0328">Glycosyltransferase</keyword>
<dbReference type="PROSITE" id="PS50231">
    <property type="entry name" value="RICIN_B_LECTIN"/>
    <property type="match status" value="1"/>
</dbReference>
<keyword evidence="4 10" id="KW-0430">Lectin</keyword>
<evidence type="ECO:0000256" key="6">
    <source>
        <dbReference type="ARBA" id="ARBA00022989"/>
    </source>
</evidence>
<dbReference type="PANTHER" id="PTHR11675:SF131">
    <property type="entry name" value="POLYPEPTIDE N-ACETYLGALACTOSAMINYLTRANSFERASE 9-RELATED"/>
    <property type="match status" value="1"/>
</dbReference>
<evidence type="ECO:0000256" key="7">
    <source>
        <dbReference type="ARBA" id="ARBA00023034"/>
    </source>
</evidence>
<reference evidence="14 15" key="1">
    <citation type="submission" date="2024-01" db="EMBL/GenBank/DDBJ databases">
        <title>The genome of the rayed Mediterranean limpet Patella caerulea (Linnaeus, 1758).</title>
        <authorList>
            <person name="Anh-Thu Weber A."/>
            <person name="Halstead-Nussloch G."/>
        </authorList>
    </citation>
    <scope>NUCLEOTIDE SEQUENCE [LARGE SCALE GENOMIC DNA]</scope>
    <source>
        <strain evidence="14">AATW-2023a</strain>
        <tissue evidence="14">Whole specimen</tissue>
    </source>
</reference>
<accession>A0AAN8G8J5</accession>
<keyword evidence="15" id="KW-1185">Reference proteome</keyword>
<evidence type="ECO:0000256" key="1">
    <source>
        <dbReference type="ARBA" id="ARBA00004323"/>
    </source>
</evidence>
<dbReference type="Proteomes" id="UP001347796">
    <property type="component" value="Unassembled WGS sequence"/>
</dbReference>
<organism evidence="14 15">
    <name type="scientific">Patella caerulea</name>
    <name type="common">Rayed Mediterranean limpet</name>
    <dbReference type="NCBI Taxonomy" id="87958"/>
    <lineage>
        <taxon>Eukaryota</taxon>
        <taxon>Metazoa</taxon>
        <taxon>Spiralia</taxon>
        <taxon>Lophotrochozoa</taxon>
        <taxon>Mollusca</taxon>
        <taxon>Gastropoda</taxon>
        <taxon>Patellogastropoda</taxon>
        <taxon>Patelloidea</taxon>
        <taxon>Patellidae</taxon>
        <taxon>Patella</taxon>
    </lineage>
</organism>
<dbReference type="GO" id="GO:0004653">
    <property type="term" value="F:polypeptide N-acetylgalactosaminyltransferase activity"/>
    <property type="evidence" value="ECO:0007669"/>
    <property type="project" value="TreeGrafter"/>
</dbReference>
<dbReference type="CDD" id="cd02510">
    <property type="entry name" value="pp-GalNAc-T"/>
    <property type="match status" value="1"/>
</dbReference>
<keyword evidence="3" id="KW-0812">Transmembrane</keyword>
<dbReference type="GO" id="GO:0006493">
    <property type="term" value="P:protein O-linked glycosylation"/>
    <property type="evidence" value="ECO:0007669"/>
    <property type="project" value="TreeGrafter"/>
</dbReference>
<dbReference type="Pfam" id="PF00652">
    <property type="entry name" value="Ricin_B_lectin"/>
    <property type="match status" value="1"/>
</dbReference>
<dbReference type="SUPFAM" id="SSF50370">
    <property type="entry name" value="Ricin B-like lectins"/>
    <property type="match status" value="1"/>
</dbReference>
<sequence>MGKAVVIDEKNLTTDQKMLWKAGWDKNAFNQYVSDMISVERSLPDYRWQECKNLTYEDLPQVSVVIPFVNESWSTLLRTVHSVLNRSPPHLLKEIVLCDDASSMEHLGKPLDDYVALFEKVSVQRLENRGGLINARILGFNHSTAPVVIFLDSHCEVTTGWLEPLLDRIKNDDKTIVTAVMDIINAKDFHVQAYNIEQSIPVGDLEWTMFFKWKHVPLGKPRIKPVKSATLIGCFIGVSRTFFKHIGMFDPGFFIWGGENLELSFKAWMCGGSVETLPCSHVGHVYKNRLPYSWGGQQEGSVIERNLLRLAEVWLDDYKEFFYQIIGPERVSEINAGNYSDRVALRHNLGCKNFSWYLQQAIPDVFLPSECHGWGPIKNQQYPDVCIDQDDNESNLKDSIIRGARCGKMMYQQQWYHCHDETIRRKRACWIPTHKNTSIAFDFCIIEKQNFQWEYRHDNTIYSVYVQKCVEMQADQKTIKLAPCSDTTNQKWTWKRGPPPGPVPDWKKKSQLSN</sequence>
<feature type="domain" description="Glycosyltransferase 2-like" evidence="12">
    <location>
        <begin position="63"/>
        <end position="246"/>
    </location>
</feature>
<keyword evidence="9 10" id="KW-1015">Disulfide bond</keyword>
<dbReference type="InterPro" id="IPR035992">
    <property type="entry name" value="Ricin_B-like_lectins"/>
</dbReference>
<dbReference type="Gene3D" id="3.90.550.10">
    <property type="entry name" value="Spore Coat Polysaccharide Biosynthesis Protein SpsA, Chain A"/>
    <property type="match status" value="1"/>
</dbReference>
<dbReference type="SUPFAM" id="SSF53448">
    <property type="entry name" value="Nucleotide-diphospho-sugar transferases"/>
    <property type="match status" value="1"/>
</dbReference>
<keyword evidence="5" id="KW-0735">Signal-anchor</keyword>
<evidence type="ECO:0000313" key="14">
    <source>
        <dbReference type="EMBL" id="KAK6165741.1"/>
    </source>
</evidence>
<dbReference type="InterPro" id="IPR029044">
    <property type="entry name" value="Nucleotide-diphossugar_trans"/>
</dbReference>
<evidence type="ECO:0000256" key="5">
    <source>
        <dbReference type="ARBA" id="ARBA00022968"/>
    </source>
</evidence>
<keyword evidence="10" id="KW-0808">Transferase</keyword>
<protein>
    <recommendedName>
        <fullName evidence="10">Polypeptide N-acetylgalactosaminyltransferase</fullName>
        <ecNumber evidence="10">2.4.1.-</ecNumber>
    </recommendedName>
    <alternativeName>
        <fullName evidence="10">Protein-UDP acetylgalactosaminyltransferase</fullName>
    </alternativeName>
</protein>
<feature type="domain" description="Ricin B lectin" evidence="13">
    <location>
        <begin position="374"/>
        <end position="492"/>
    </location>
</feature>
<gene>
    <name evidence="14" type="ORF">SNE40_022605</name>
</gene>
<keyword evidence="10" id="KW-0464">Manganese</keyword>
<name>A0AAN8G8J5_PATCE</name>
<evidence type="ECO:0000256" key="11">
    <source>
        <dbReference type="SAM" id="MobiDB-lite"/>
    </source>
</evidence>
<dbReference type="AlphaFoldDB" id="A0AAN8G8J5"/>